<dbReference type="SUPFAM" id="SSF53098">
    <property type="entry name" value="Ribonuclease H-like"/>
    <property type="match status" value="1"/>
</dbReference>
<name>A0A240F7D6_9VIRU</name>
<dbReference type="InterPro" id="IPR043502">
    <property type="entry name" value="DNA/RNA_pol_sf"/>
</dbReference>
<proteinExistence type="predicted"/>
<dbReference type="InterPro" id="IPR002298">
    <property type="entry name" value="DNA_polymerase_A"/>
</dbReference>
<evidence type="ECO:0000256" key="1">
    <source>
        <dbReference type="ARBA" id="ARBA00022705"/>
    </source>
</evidence>
<protein>
    <submittedName>
        <fullName evidence="3">DNA polymerase A</fullName>
    </submittedName>
</protein>
<dbReference type="InterPro" id="IPR001098">
    <property type="entry name" value="DNA-dir_DNA_pol_A_palm_dom"/>
</dbReference>
<feature type="domain" description="DNA-directed DNA polymerase family A palm" evidence="2">
    <location>
        <begin position="334"/>
        <end position="570"/>
    </location>
</feature>
<dbReference type="PANTHER" id="PTHR10133:SF27">
    <property type="entry name" value="DNA POLYMERASE NU"/>
    <property type="match status" value="1"/>
</dbReference>
<evidence type="ECO:0000313" key="3">
    <source>
        <dbReference type="EMBL" id="AQM32710.1"/>
    </source>
</evidence>
<dbReference type="EMBL" id="KU595544">
    <property type="protein sequence ID" value="AQM32710.1"/>
    <property type="molecule type" value="Genomic_DNA"/>
</dbReference>
<sequence>MDVYTLDFETYYDKDYSLSKMTTEEYVRDRRFEVIGLAIKKNDKATKWIVDPHQLSGLLSHINFSDSAILCHNTMFDGAILSWRYGVKPKVWFDTMCMSRALHGIETSASLKAVAERYGVGVKGTEVNNAKGKRQTDFTEQELARYGGYAKNDVDLTYKLFTMMGRVFPRQELKLIDLTLRMFIEPTLDLDLELLEQHLEDVKDRKDKLLRDANVTDKKDLMSNPKFADLLKAIGVEPPMKISPTTNKQTYAFAKSDEGFKALQEHDDDRVQSLVAARLGSKSTLEETRTERFIDICKRGLLPVPVRYYAAHTGRWGGADKINLQNLPSRGPNAKKLKKALIAPEGCTLVEADSSQIEARVLAWFAGQDDLTNAFAKGEDVYVKMAARIYNCEEEDVTKDQRFVGKTTILGAGYGMGAEKFGVQLKTFGFEVSPDEARRIISIYRDANYKISKVWRDAHYMVQQLANKRAAQFGRKGVVQVAAAESSLIMPSKLSIIYENLGSEQGEKGLEYSYKTRRGRTRIYGGKVIENVCQALARCIIGEQMLKISKKYKVVLTVHDSIVCCVRDEEVDAAQAYVEECMRWTPDWAAGLPVDCESGTGKSYGDCE</sequence>
<dbReference type="SUPFAM" id="SSF56672">
    <property type="entry name" value="DNA/RNA polymerases"/>
    <property type="match status" value="1"/>
</dbReference>
<organism evidence="3">
    <name type="scientific">uncultured virus</name>
    <dbReference type="NCBI Taxonomy" id="340016"/>
    <lineage>
        <taxon>Viruses</taxon>
        <taxon>environmental samples</taxon>
    </lineage>
</organism>
<dbReference type="GO" id="GO:0003677">
    <property type="term" value="F:DNA binding"/>
    <property type="evidence" value="ECO:0007669"/>
    <property type="project" value="InterPro"/>
</dbReference>
<accession>A0A240F7D6</accession>
<dbReference type="GO" id="GO:0008408">
    <property type="term" value="F:3'-5' exonuclease activity"/>
    <property type="evidence" value="ECO:0007669"/>
    <property type="project" value="InterPro"/>
</dbReference>
<dbReference type="SMART" id="SM00482">
    <property type="entry name" value="POLAc"/>
    <property type="match status" value="1"/>
</dbReference>
<dbReference type="PRINTS" id="PR00868">
    <property type="entry name" value="DNAPOLI"/>
</dbReference>
<dbReference type="Pfam" id="PF01612">
    <property type="entry name" value="DNA_pol_A_exo1"/>
    <property type="match status" value="1"/>
</dbReference>
<evidence type="ECO:0000259" key="2">
    <source>
        <dbReference type="SMART" id="SM00482"/>
    </source>
</evidence>
<gene>
    <name evidence="3" type="primary">POLA</name>
</gene>
<dbReference type="Gene3D" id="3.30.70.370">
    <property type="match status" value="1"/>
</dbReference>
<dbReference type="Gene3D" id="3.30.420.10">
    <property type="entry name" value="Ribonuclease H-like superfamily/Ribonuclease H"/>
    <property type="match status" value="1"/>
</dbReference>
<keyword evidence="1" id="KW-0235">DNA replication</keyword>
<dbReference type="Gene3D" id="1.10.150.20">
    <property type="entry name" value="5' to 3' exonuclease, C-terminal subdomain"/>
    <property type="match status" value="1"/>
</dbReference>
<dbReference type="PANTHER" id="PTHR10133">
    <property type="entry name" value="DNA POLYMERASE I"/>
    <property type="match status" value="1"/>
</dbReference>
<dbReference type="InterPro" id="IPR002562">
    <property type="entry name" value="3'-5'_exonuclease_dom"/>
</dbReference>
<dbReference type="GO" id="GO:0006302">
    <property type="term" value="P:double-strand break repair"/>
    <property type="evidence" value="ECO:0007669"/>
    <property type="project" value="TreeGrafter"/>
</dbReference>
<reference evidence="3" key="1">
    <citation type="journal article" date="2017" name="ISME J.">
        <title>Novel chaperonins are prevalent in the virioplankton and demonstrate links to viral biology and ecology.</title>
        <authorList>
            <person name="Marine R.L."/>
            <person name="Nasko D.J."/>
            <person name="Wray J."/>
            <person name="Polson S.W."/>
            <person name="Wommack K.E."/>
        </authorList>
    </citation>
    <scope>NUCLEOTIDE SEQUENCE</scope>
</reference>
<dbReference type="Pfam" id="PF00476">
    <property type="entry name" value="DNA_pol_A"/>
    <property type="match status" value="1"/>
</dbReference>
<dbReference type="GO" id="GO:0003887">
    <property type="term" value="F:DNA-directed DNA polymerase activity"/>
    <property type="evidence" value="ECO:0007669"/>
    <property type="project" value="InterPro"/>
</dbReference>
<dbReference type="InterPro" id="IPR036397">
    <property type="entry name" value="RNaseH_sf"/>
</dbReference>
<dbReference type="GO" id="GO:0006261">
    <property type="term" value="P:DNA-templated DNA replication"/>
    <property type="evidence" value="ECO:0007669"/>
    <property type="project" value="InterPro"/>
</dbReference>
<dbReference type="InterPro" id="IPR012337">
    <property type="entry name" value="RNaseH-like_sf"/>
</dbReference>